<feature type="compositionally biased region" description="Low complexity" evidence="3">
    <location>
        <begin position="62"/>
        <end position="83"/>
    </location>
</feature>
<dbReference type="PANTHER" id="PTHR31618">
    <property type="entry name" value="MECHANOSENSITIVE ION CHANNEL PROTEIN 5"/>
    <property type="match status" value="1"/>
</dbReference>
<feature type="transmembrane region" description="Helical" evidence="4">
    <location>
        <begin position="211"/>
        <end position="233"/>
    </location>
</feature>
<feature type="compositionally biased region" description="Basic and acidic residues" evidence="3">
    <location>
        <begin position="119"/>
        <end position="128"/>
    </location>
</feature>
<organism evidence="5 6">
    <name type="scientific">Citrus sinensis</name>
    <name type="common">Sweet orange</name>
    <name type="synonym">Citrus aurantium var. sinensis</name>
    <dbReference type="NCBI Taxonomy" id="2711"/>
    <lineage>
        <taxon>Eukaryota</taxon>
        <taxon>Viridiplantae</taxon>
        <taxon>Streptophyta</taxon>
        <taxon>Embryophyta</taxon>
        <taxon>Tracheophyta</taxon>
        <taxon>Spermatophyta</taxon>
        <taxon>Magnoliopsida</taxon>
        <taxon>eudicotyledons</taxon>
        <taxon>Gunneridae</taxon>
        <taxon>Pentapetalae</taxon>
        <taxon>rosids</taxon>
        <taxon>malvids</taxon>
        <taxon>Sapindales</taxon>
        <taxon>Rutaceae</taxon>
        <taxon>Aurantioideae</taxon>
        <taxon>Citrus</taxon>
    </lineage>
</organism>
<evidence type="ECO:0000256" key="2">
    <source>
        <dbReference type="ARBA" id="ARBA00008017"/>
    </source>
</evidence>
<evidence type="ECO:0000256" key="1">
    <source>
        <dbReference type="ARBA" id="ARBA00004141"/>
    </source>
</evidence>
<keyword evidence="6" id="KW-1185">Reference proteome</keyword>
<evidence type="ECO:0000313" key="5">
    <source>
        <dbReference type="EMBL" id="KDO49305.1"/>
    </source>
</evidence>
<name>A0A067E611_CITSI</name>
<dbReference type="GO" id="GO:0016020">
    <property type="term" value="C:membrane"/>
    <property type="evidence" value="ECO:0007669"/>
    <property type="project" value="UniProtKB-SubCell"/>
</dbReference>
<evidence type="ECO:0000313" key="6">
    <source>
        <dbReference type="Proteomes" id="UP000027120"/>
    </source>
</evidence>
<reference evidence="5 6" key="1">
    <citation type="submission" date="2014-04" db="EMBL/GenBank/DDBJ databases">
        <authorList>
            <consortium name="International Citrus Genome Consortium"/>
            <person name="Gmitter F."/>
            <person name="Chen C."/>
            <person name="Farmerie W."/>
            <person name="Harkins T."/>
            <person name="Desany B."/>
            <person name="Mohiuddin M."/>
            <person name="Kodira C."/>
            <person name="Borodovsky M."/>
            <person name="Lomsadze A."/>
            <person name="Burns P."/>
            <person name="Jenkins J."/>
            <person name="Prochnik S."/>
            <person name="Shu S."/>
            <person name="Chapman J."/>
            <person name="Pitluck S."/>
            <person name="Schmutz J."/>
            <person name="Rokhsar D."/>
        </authorList>
    </citation>
    <scope>NUCLEOTIDE SEQUENCE</scope>
</reference>
<keyword evidence="4" id="KW-1133">Transmembrane helix</keyword>
<dbReference type="AlphaFoldDB" id="A0A067E611"/>
<gene>
    <name evidence="5" type="ORF">CISIN_1g003345mg</name>
</gene>
<dbReference type="EMBL" id="KK785115">
    <property type="protein sequence ID" value="KDO49305.1"/>
    <property type="molecule type" value="Genomic_DNA"/>
</dbReference>
<comment type="similarity">
    <text evidence="2">Belongs to the MscS (TC 1.A.23) family.</text>
</comment>
<evidence type="ECO:0008006" key="7">
    <source>
        <dbReference type="Google" id="ProtNLM"/>
    </source>
</evidence>
<evidence type="ECO:0000256" key="4">
    <source>
        <dbReference type="SAM" id="Phobius"/>
    </source>
</evidence>
<comment type="subcellular location">
    <subcellularLocation>
        <location evidence="1">Membrane</location>
        <topology evidence="1">Multi-pass membrane protein</topology>
    </subcellularLocation>
</comment>
<protein>
    <recommendedName>
        <fullName evidence="7">Mechanosensitive ion channel protein</fullName>
    </recommendedName>
</protein>
<dbReference type="Proteomes" id="UP000027120">
    <property type="component" value="Unassembled WGS sequence"/>
</dbReference>
<feature type="region of interest" description="Disordered" evidence="3">
    <location>
        <begin position="62"/>
        <end position="128"/>
    </location>
</feature>
<dbReference type="InterPro" id="IPR016688">
    <property type="entry name" value="MscS-like_plants/fungi"/>
</dbReference>
<accession>A0A067E611</accession>
<dbReference type="SMR" id="A0A067E611"/>
<sequence length="607" mass="69088">MDNNVKSGGVGGEEGFDFMQHGPSMEDPPSVLIGQFLHKQKASGEISLDMDLEMDELQHQASNKNNNCGSSSGININSNTKSTQGLPTVSESPTAVNRVSFESLKRRHSNSTNNNYKDSPQKDSEGEVVKCTSNKSFDRNVSFNKKSALLMTKTKSRLMDLPPERIEPKSGRVVGRSGQLKSGFIGKNVDEEEEDPLLEEDLPEEYKKEKISIWVLLEWFSLILIIGALVCSLTIDYFKKKKLWKLGLWKWELLILVLICGRLVSSWIVRIIVFCIERNFLLRKRVLYFVYGVRKAVQNCLWLGLVLIAWHCLFDQRVERETNSDVLKYATKILICLWVGVMLWLVKTLLVKVLASSFHVSTYFDRIQEALFNQYLIETLSGPPLIEIQKAEEEQERIVSEVQKLQNAGVTIPPGLKSSVLSSPQSAKVIGSGRLQRTPREGKSPKLSHTFSNKDDDGITIDHLHKLNPKNVSAWNMKRLMNIIRHGSLTTLDEQIQDSTNEDESAPHIKTEYEAKAAARKIFQNVAKPGSKFIYLEDLMRFLNEDEASKTMSLFEEASERKKISKSALKNWVVRIWQRMAFSMRVDITKSLFLAIYCLLEENFKLC</sequence>
<feature type="transmembrane region" description="Helical" evidence="4">
    <location>
        <begin position="326"/>
        <end position="346"/>
    </location>
</feature>
<keyword evidence="4" id="KW-0812">Transmembrane</keyword>
<feature type="transmembrane region" description="Helical" evidence="4">
    <location>
        <begin position="253"/>
        <end position="276"/>
    </location>
</feature>
<feature type="region of interest" description="Disordered" evidence="3">
    <location>
        <begin position="431"/>
        <end position="454"/>
    </location>
</feature>
<proteinExistence type="inferred from homology"/>
<feature type="transmembrane region" description="Helical" evidence="4">
    <location>
        <begin position="296"/>
        <end position="314"/>
    </location>
</feature>
<dbReference type="PANTHER" id="PTHR31618:SF1">
    <property type="entry name" value="EF-HAND DOMAIN-CONTAINING PROTEIN"/>
    <property type="match status" value="1"/>
</dbReference>
<feature type="compositionally biased region" description="Polar residues" evidence="3">
    <location>
        <begin position="84"/>
        <end position="97"/>
    </location>
</feature>
<evidence type="ECO:0000256" key="3">
    <source>
        <dbReference type="SAM" id="MobiDB-lite"/>
    </source>
</evidence>
<keyword evidence="4" id="KW-0472">Membrane</keyword>